<comment type="caution">
    <text evidence="1">The sequence shown here is derived from an EMBL/GenBank/DDBJ whole genome shotgun (WGS) entry which is preliminary data.</text>
</comment>
<reference evidence="1 2" key="1">
    <citation type="submission" date="2023-01" db="EMBL/GenBank/DDBJ databases">
        <title>Analysis of 21 Apiospora genomes using comparative genomics revels a genus with tremendous synthesis potential of carbohydrate active enzymes and secondary metabolites.</title>
        <authorList>
            <person name="Sorensen T."/>
        </authorList>
    </citation>
    <scope>NUCLEOTIDE SEQUENCE [LARGE SCALE GENOMIC DNA]</scope>
    <source>
        <strain evidence="1 2">CBS 24483</strain>
    </source>
</reference>
<evidence type="ECO:0000313" key="2">
    <source>
        <dbReference type="Proteomes" id="UP001391051"/>
    </source>
</evidence>
<dbReference type="EMBL" id="JAQQWE010000001">
    <property type="protein sequence ID" value="KAK7966688.1"/>
    <property type="molecule type" value="Genomic_DNA"/>
</dbReference>
<name>A0ABR1QVL5_9PEZI</name>
<organism evidence="1 2">
    <name type="scientific">Apiospora aurea</name>
    <dbReference type="NCBI Taxonomy" id="335848"/>
    <lineage>
        <taxon>Eukaryota</taxon>
        <taxon>Fungi</taxon>
        <taxon>Dikarya</taxon>
        <taxon>Ascomycota</taxon>
        <taxon>Pezizomycotina</taxon>
        <taxon>Sordariomycetes</taxon>
        <taxon>Xylariomycetidae</taxon>
        <taxon>Amphisphaeriales</taxon>
        <taxon>Apiosporaceae</taxon>
        <taxon>Apiospora</taxon>
    </lineage>
</organism>
<dbReference type="Proteomes" id="UP001391051">
    <property type="component" value="Unassembled WGS sequence"/>
</dbReference>
<evidence type="ECO:0000313" key="1">
    <source>
        <dbReference type="EMBL" id="KAK7966688.1"/>
    </source>
</evidence>
<protein>
    <submittedName>
        <fullName evidence="1">Uncharacterized protein</fullName>
    </submittedName>
</protein>
<dbReference type="RefSeq" id="XP_066706080.1">
    <property type="nucleotide sequence ID" value="XM_066837187.1"/>
</dbReference>
<sequence>MESKQAIKVQPQEGTWGFYNLLPDELKLKVLKYVIPRHGAHHFTMKVPDRLAANDPSRRRVDREVLEIASPLSKSQKVKDDDSAWVGTWNLGWTVKMSRGEIMKGKNRKVLYQRDRSKNWFKKEEPNVARVDPYRDLIILRVASKDFEITSLDPAKNRKKFRDIKIVGFDFFNPEGKTARGTPWNMGAFFCTCYLRPHRDLAICPKALCEFLRLFGRLNTVFIIYPINKGRIDQKIQQGIGNRGQKRTRDGTVIEQTPKFVNKDAETLMEDTMNKFKGIAHERNLVVFEDRKRVYYQVRKKDCKEFKDHHNLWGIVSQFQRSWTKRRPVGDPISDAQWDVWTGVKVGVLVCRDRVADDPWKVKAILNNEIKPEEERAESP</sequence>
<accession>A0ABR1QVL5</accession>
<gene>
    <name evidence="1" type="ORF">PG986_000965</name>
</gene>
<dbReference type="GeneID" id="92070249"/>
<proteinExistence type="predicted"/>
<keyword evidence="2" id="KW-1185">Reference proteome</keyword>